<dbReference type="AlphaFoldDB" id="G7KUX8"/>
<name>G7KUX8_MEDTR</name>
<reference evidence="1 3" key="1">
    <citation type="journal article" date="2011" name="Nature">
        <title>The Medicago genome provides insight into the evolution of rhizobial symbioses.</title>
        <authorList>
            <person name="Young N.D."/>
            <person name="Debelle F."/>
            <person name="Oldroyd G.E."/>
            <person name="Geurts R."/>
            <person name="Cannon S.B."/>
            <person name="Udvardi M.K."/>
            <person name="Benedito V.A."/>
            <person name="Mayer K.F."/>
            <person name="Gouzy J."/>
            <person name="Schoof H."/>
            <person name="Van de Peer Y."/>
            <person name="Proost S."/>
            <person name="Cook D.R."/>
            <person name="Meyers B.C."/>
            <person name="Spannagl M."/>
            <person name="Cheung F."/>
            <person name="De Mita S."/>
            <person name="Krishnakumar V."/>
            <person name="Gundlach H."/>
            <person name="Zhou S."/>
            <person name="Mudge J."/>
            <person name="Bharti A.K."/>
            <person name="Murray J.D."/>
            <person name="Naoumkina M.A."/>
            <person name="Rosen B."/>
            <person name="Silverstein K.A."/>
            <person name="Tang H."/>
            <person name="Rombauts S."/>
            <person name="Zhao P.X."/>
            <person name="Zhou P."/>
            <person name="Barbe V."/>
            <person name="Bardou P."/>
            <person name="Bechner M."/>
            <person name="Bellec A."/>
            <person name="Berger A."/>
            <person name="Berges H."/>
            <person name="Bidwell S."/>
            <person name="Bisseling T."/>
            <person name="Choisne N."/>
            <person name="Couloux A."/>
            <person name="Denny R."/>
            <person name="Deshpande S."/>
            <person name="Dai X."/>
            <person name="Doyle J.J."/>
            <person name="Dudez A.M."/>
            <person name="Farmer A.D."/>
            <person name="Fouteau S."/>
            <person name="Franken C."/>
            <person name="Gibelin C."/>
            <person name="Gish J."/>
            <person name="Goldstein S."/>
            <person name="Gonzalez A.J."/>
            <person name="Green P.J."/>
            <person name="Hallab A."/>
            <person name="Hartog M."/>
            <person name="Hua A."/>
            <person name="Humphray S.J."/>
            <person name="Jeong D.H."/>
            <person name="Jing Y."/>
            <person name="Jocker A."/>
            <person name="Kenton S.M."/>
            <person name="Kim D.J."/>
            <person name="Klee K."/>
            <person name="Lai H."/>
            <person name="Lang C."/>
            <person name="Lin S."/>
            <person name="Macmil S.L."/>
            <person name="Magdelenat G."/>
            <person name="Matthews L."/>
            <person name="McCorrison J."/>
            <person name="Monaghan E.L."/>
            <person name="Mun J.H."/>
            <person name="Najar F.Z."/>
            <person name="Nicholson C."/>
            <person name="Noirot C."/>
            <person name="O'Bleness M."/>
            <person name="Paule C.R."/>
            <person name="Poulain J."/>
            <person name="Prion F."/>
            <person name="Qin B."/>
            <person name="Qu C."/>
            <person name="Retzel E.F."/>
            <person name="Riddle C."/>
            <person name="Sallet E."/>
            <person name="Samain S."/>
            <person name="Samson N."/>
            <person name="Sanders I."/>
            <person name="Saurat O."/>
            <person name="Scarpelli C."/>
            <person name="Schiex T."/>
            <person name="Segurens B."/>
            <person name="Severin A.J."/>
            <person name="Sherrier D.J."/>
            <person name="Shi R."/>
            <person name="Sims S."/>
            <person name="Singer S.R."/>
            <person name="Sinharoy S."/>
            <person name="Sterck L."/>
            <person name="Viollet A."/>
            <person name="Wang B.B."/>
            <person name="Wang K."/>
            <person name="Wang M."/>
            <person name="Wang X."/>
            <person name="Warfsmann J."/>
            <person name="Weissenbach J."/>
            <person name="White D.D."/>
            <person name="White J.D."/>
            <person name="Wiley G.B."/>
            <person name="Wincker P."/>
            <person name="Xing Y."/>
            <person name="Yang L."/>
            <person name="Yao Z."/>
            <person name="Ying F."/>
            <person name="Zhai J."/>
            <person name="Zhou L."/>
            <person name="Zuber A."/>
            <person name="Denarie J."/>
            <person name="Dixon R.A."/>
            <person name="May G.D."/>
            <person name="Schwartz D.C."/>
            <person name="Rogers J."/>
            <person name="Quetier F."/>
            <person name="Town C.D."/>
            <person name="Roe B.A."/>
        </authorList>
    </citation>
    <scope>NUCLEOTIDE SEQUENCE [LARGE SCALE GENOMIC DNA]</scope>
    <source>
        <strain evidence="1">A17</strain>
        <strain evidence="2 3">cv. Jemalong A17</strain>
    </source>
</reference>
<dbReference type="EMBL" id="CM001223">
    <property type="protein sequence ID" value="AES78834.1"/>
    <property type="molecule type" value="Genomic_DNA"/>
</dbReference>
<evidence type="ECO:0000313" key="1">
    <source>
        <dbReference type="EMBL" id="AES78834.1"/>
    </source>
</evidence>
<protein>
    <submittedName>
        <fullName evidence="1 2">Uncharacterized protein</fullName>
    </submittedName>
</protein>
<organism evidence="1 3">
    <name type="scientific">Medicago truncatula</name>
    <name type="common">Barrel medic</name>
    <name type="synonym">Medicago tribuloides</name>
    <dbReference type="NCBI Taxonomy" id="3880"/>
    <lineage>
        <taxon>Eukaryota</taxon>
        <taxon>Viridiplantae</taxon>
        <taxon>Streptophyta</taxon>
        <taxon>Embryophyta</taxon>
        <taxon>Tracheophyta</taxon>
        <taxon>Spermatophyta</taxon>
        <taxon>Magnoliopsida</taxon>
        <taxon>eudicotyledons</taxon>
        <taxon>Gunneridae</taxon>
        <taxon>Pentapetalae</taxon>
        <taxon>rosids</taxon>
        <taxon>fabids</taxon>
        <taxon>Fabales</taxon>
        <taxon>Fabaceae</taxon>
        <taxon>Papilionoideae</taxon>
        <taxon>50 kb inversion clade</taxon>
        <taxon>NPAAA clade</taxon>
        <taxon>Hologalegina</taxon>
        <taxon>IRL clade</taxon>
        <taxon>Trifolieae</taxon>
        <taxon>Medicago</taxon>
    </lineage>
</organism>
<reference evidence="1 3" key="2">
    <citation type="journal article" date="2014" name="BMC Genomics">
        <title>An improved genome release (version Mt4.0) for the model legume Medicago truncatula.</title>
        <authorList>
            <person name="Tang H."/>
            <person name="Krishnakumar V."/>
            <person name="Bidwell S."/>
            <person name="Rosen B."/>
            <person name="Chan A."/>
            <person name="Zhou S."/>
            <person name="Gentzbittel L."/>
            <person name="Childs K.L."/>
            <person name="Yandell M."/>
            <person name="Gundlach H."/>
            <person name="Mayer K.F."/>
            <person name="Schwartz D.C."/>
            <person name="Town C.D."/>
        </authorList>
    </citation>
    <scope>GENOME REANNOTATION</scope>
    <source>
        <strain evidence="2 3">cv. Jemalong A17</strain>
    </source>
</reference>
<dbReference type="HOGENOM" id="CLU_2030195_0_0_1"/>
<proteinExistence type="predicted"/>
<reference evidence="2" key="3">
    <citation type="submission" date="2015-04" db="UniProtKB">
        <authorList>
            <consortium name="EnsemblPlants"/>
        </authorList>
    </citation>
    <scope>IDENTIFICATION</scope>
    <source>
        <strain evidence="2">cv. Jemalong A17</strain>
    </source>
</reference>
<dbReference type="Proteomes" id="UP000002051">
    <property type="component" value="Unassembled WGS sequence"/>
</dbReference>
<gene>
    <name evidence="1" type="ordered locus">MTR_7g046430</name>
</gene>
<keyword evidence="3" id="KW-1185">Reference proteome</keyword>
<dbReference type="PaxDb" id="3880-AES78834"/>
<evidence type="ECO:0000313" key="3">
    <source>
        <dbReference type="Proteomes" id="UP000002051"/>
    </source>
</evidence>
<evidence type="ECO:0000313" key="2">
    <source>
        <dbReference type="EnsemblPlants" id="AES78834"/>
    </source>
</evidence>
<accession>G7KUX8</accession>
<sequence>MVEFFVDQSKVLVFENLGIRVKSDYLMIFKNNVLGQVLYGFESLLMYINVETNFKIKFGHREVKIGILGVKNEFFPSCYLTACPVSCSCVFFTRFGFELAFGVNMKVGVRMKILQGGLSEIL</sequence>
<dbReference type="EnsemblPlants" id="AES78834">
    <property type="protein sequence ID" value="AES78834"/>
    <property type="gene ID" value="MTR_7g046430"/>
</dbReference>